<dbReference type="GO" id="GO:0009307">
    <property type="term" value="P:DNA restriction-modification system"/>
    <property type="evidence" value="ECO:0007669"/>
    <property type="project" value="UniProtKB-KW"/>
</dbReference>
<evidence type="ECO:0000256" key="3">
    <source>
        <dbReference type="ARBA" id="ARBA00023125"/>
    </source>
</evidence>
<organism evidence="6 7">
    <name type="scientific">Gordonia hirsuta DSM 44140 = NBRC 16056</name>
    <dbReference type="NCBI Taxonomy" id="1121927"/>
    <lineage>
        <taxon>Bacteria</taxon>
        <taxon>Bacillati</taxon>
        <taxon>Actinomycetota</taxon>
        <taxon>Actinomycetes</taxon>
        <taxon>Mycobacteriales</taxon>
        <taxon>Gordoniaceae</taxon>
        <taxon>Gordonia</taxon>
    </lineage>
</organism>
<evidence type="ECO:0000256" key="2">
    <source>
        <dbReference type="ARBA" id="ARBA00022747"/>
    </source>
</evidence>
<feature type="domain" description="Type I restriction modification DNA specificity" evidence="5">
    <location>
        <begin position="10"/>
        <end position="179"/>
    </location>
</feature>
<proteinExistence type="inferred from homology"/>
<keyword evidence="2" id="KW-0680">Restriction system</keyword>
<comment type="similarity">
    <text evidence="1">Belongs to the type-I restriction system S methylase family.</text>
</comment>
<dbReference type="EMBL" id="BANT01000041">
    <property type="protein sequence ID" value="GAC58496.1"/>
    <property type="molecule type" value="Genomic_DNA"/>
</dbReference>
<comment type="caution">
    <text evidence="6">The sequence shown here is derived from an EMBL/GenBank/DDBJ whole genome shotgun (WGS) entry which is preliminary data.</text>
</comment>
<evidence type="ECO:0000259" key="5">
    <source>
        <dbReference type="Pfam" id="PF01420"/>
    </source>
</evidence>
<dbReference type="GO" id="GO:0003677">
    <property type="term" value="F:DNA binding"/>
    <property type="evidence" value="ECO:0007669"/>
    <property type="project" value="UniProtKB-KW"/>
</dbReference>
<dbReference type="PANTHER" id="PTHR43140">
    <property type="entry name" value="TYPE-1 RESTRICTION ENZYME ECOKI SPECIFICITY PROTEIN"/>
    <property type="match status" value="1"/>
</dbReference>
<name>L7LCQ6_9ACTN</name>
<dbReference type="eggNOG" id="COG0732">
    <property type="taxonomic scope" value="Bacteria"/>
</dbReference>
<dbReference type="CDD" id="cd17259">
    <property type="entry name" value="RMtype1_S_StySKI-TRD2-CR2_like"/>
    <property type="match status" value="1"/>
</dbReference>
<gene>
    <name evidence="6" type="primary">hsdS</name>
    <name evidence="6" type="ORF">GOHSU_41_00340</name>
</gene>
<dbReference type="Gene3D" id="3.90.220.20">
    <property type="entry name" value="DNA methylase specificity domains"/>
    <property type="match status" value="2"/>
</dbReference>
<dbReference type="Proteomes" id="UP000053405">
    <property type="component" value="Unassembled WGS sequence"/>
</dbReference>
<comment type="subunit">
    <text evidence="4">The methyltransferase is composed of M and S polypeptides.</text>
</comment>
<keyword evidence="3" id="KW-0238">DNA-binding</keyword>
<reference evidence="6 7" key="1">
    <citation type="submission" date="2012-12" db="EMBL/GenBank/DDBJ databases">
        <title>Whole genome shotgun sequence of Gordonia hirsuta NBRC 16056.</title>
        <authorList>
            <person name="Isaki-Nakamura S."/>
            <person name="Hosoyama A."/>
            <person name="Tsuchikane K."/>
            <person name="Katsumata H."/>
            <person name="Baba S."/>
            <person name="Yamazaki S."/>
            <person name="Fujita N."/>
        </authorList>
    </citation>
    <scope>NUCLEOTIDE SEQUENCE [LARGE SCALE GENOMIC DNA]</scope>
    <source>
        <strain evidence="6 7">NBRC 16056</strain>
    </source>
</reference>
<dbReference type="InterPro" id="IPR044946">
    <property type="entry name" value="Restrct_endonuc_typeI_TRD_sf"/>
</dbReference>
<protein>
    <submittedName>
        <fullName evidence="6">Type I restriction enzyme specificity protein</fullName>
    </submittedName>
</protein>
<dbReference type="InterPro" id="IPR051212">
    <property type="entry name" value="Type-I_RE_S_subunit"/>
</dbReference>
<dbReference type="AlphaFoldDB" id="L7LCQ6"/>
<dbReference type="RefSeq" id="WP_005942746.1">
    <property type="nucleotide sequence ID" value="NZ_ATVK01000021.1"/>
</dbReference>
<evidence type="ECO:0000313" key="6">
    <source>
        <dbReference type="EMBL" id="GAC58496.1"/>
    </source>
</evidence>
<evidence type="ECO:0000313" key="7">
    <source>
        <dbReference type="Proteomes" id="UP000053405"/>
    </source>
</evidence>
<keyword evidence="7" id="KW-1185">Reference proteome</keyword>
<dbReference type="Pfam" id="PF01420">
    <property type="entry name" value="Methylase_S"/>
    <property type="match status" value="1"/>
</dbReference>
<accession>L7LCQ6</accession>
<dbReference type="STRING" id="1121927.GOHSU_41_00340"/>
<sequence length="433" mass="48266">MKPPPISARWRHGQIKNIADVTLGKMLQSSNSGDDIEANYMRAANVQPEGVLQLDPKLMWFKPGELESLSLRQGDVVVVEGGVGGYGRAAYVPADLQGWGFQNSINRLRPVGENDGRFLTYYLIALRASGFIERYCNVVSMPHLTAEKLAAIPIPIPEVIEQRAIANFLDRETARIDTLIEEQQRLIDLLLDRRQSIIETTVFTGLDGGETKDPTEPWLPTLPVNWTTTQLGFVSDTTAGWAFPSDGFTQVESDVRLLRGVNVKPGGTDWSDMMRWNQSDNAVPDIYQLIPGDLVLGMDRPFVGGGVRIAVLTTDDVPSLLVQRVMRIRPSAVADPGYFRYILESSAFWAYLEPLFTGVSVPHVSEWQVRKFRMPLPPLVEQRRIAAHIEEKTTKIDLLVAEAERFVELASERRTALITAAVTGQIDVRDEVA</sequence>
<dbReference type="SUPFAM" id="SSF116734">
    <property type="entry name" value="DNA methylase specificity domain"/>
    <property type="match status" value="2"/>
</dbReference>
<evidence type="ECO:0000256" key="4">
    <source>
        <dbReference type="ARBA" id="ARBA00038652"/>
    </source>
</evidence>
<dbReference type="PANTHER" id="PTHR43140:SF1">
    <property type="entry name" value="TYPE I RESTRICTION ENZYME ECOKI SPECIFICITY SUBUNIT"/>
    <property type="match status" value="1"/>
</dbReference>
<dbReference type="OrthoDB" id="3197085at2"/>
<dbReference type="InterPro" id="IPR000055">
    <property type="entry name" value="Restrct_endonuc_typeI_TRD"/>
</dbReference>
<evidence type="ECO:0000256" key="1">
    <source>
        <dbReference type="ARBA" id="ARBA00010923"/>
    </source>
</evidence>